<name>A0AAV2AZF3_9ARAC</name>
<keyword evidence="1" id="KW-0812">Transmembrane</keyword>
<gene>
    <name evidence="2" type="ORF">LARSCL_LOCUS15919</name>
</gene>
<evidence type="ECO:0000313" key="3">
    <source>
        <dbReference type="Proteomes" id="UP001497382"/>
    </source>
</evidence>
<reference evidence="2 3" key="1">
    <citation type="submission" date="2024-04" db="EMBL/GenBank/DDBJ databases">
        <authorList>
            <person name="Rising A."/>
            <person name="Reimegard J."/>
            <person name="Sonavane S."/>
            <person name="Akerstrom W."/>
            <person name="Nylinder S."/>
            <person name="Hedman E."/>
            <person name="Kallberg Y."/>
        </authorList>
    </citation>
    <scope>NUCLEOTIDE SEQUENCE [LARGE SCALE GENOMIC DNA]</scope>
</reference>
<evidence type="ECO:0000256" key="1">
    <source>
        <dbReference type="SAM" id="Phobius"/>
    </source>
</evidence>
<protein>
    <submittedName>
        <fullName evidence="2">Uncharacterized protein</fullName>
    </submittedName>
</protein>
<keyword evidence="3" id="KW-1185">Reference proteome</keyword>
<dbReference type="AlphaFoldDB" id="A0AAV2AZF3"/>
<keyword evidence="1" id="KW-0472">Membrane</keyword>
<feature type="transmembrane region" description="Helical" evidence="1">
    <location>
        <begin position="77"/>
        <end position="97"/>
    </location>
</feature>
<organism evidence="2 3">
    <name type="scientific">Larinioides sclopetarius</name>
    <dbReference type="NCBI Taxonomy" id="280406"/>
    <lineage>
        <taxon>Eukaryota</taxon>
        <taxon>Metazoa</taxon>
        <taxon>Ecdysozoa</taxon>
        <taxon>Arthropoda</taxon>
        <taxon>Chelicerata</taxon>
        <taxon>Arachnida</taxon>
        <taxon>Araneae</taxon>
        <taxon>Araneomorphae</taxon>
        <taxon>Entelegynae</taxon>
        <taxon>Araneoidea</taxon>
        <taxon>Araneidae</taxon>
        <taxon>Larinioides</taxon>
    </lineage>
</organism>
<sequence length="122" mass="14242">MAVSYRGPGDEIEIRGALEENQQPPRNAQFLTRFQRLTRQMEPWLEHGGKFLVEIISLFICSTIAATIFVLACLFQIYLHVLVAVLMTAMFLVYWLLIPAFPPFLCEENGKVIRSEFMRRFW</sequence>
<proteinExistence type="predicted"/>
<keyword evidence="1" id="KW-1133">Transmembrane helix</keyword>
<dbReference type="EMBL" id="CAXIEN010000248">
    <property type="protein sequence ID" value="CAL1289405.1"/>
    <property type="molecule type" value="Genomic_DNA"/>
</dbReference>
<evidence type="ECO:0000313" key="2">
    <source>
        <dbReference type="EMBL" id="CAL1289405.1"/>
    </source>
</evidence>
<feature type="transmembrane region" description="Helical" evidence="1">
    <location>
        <begin position="51"/>
        <end position="71"/>
    </location>
</feature>
<comment type="caution">
    <text evidence="2">The sequence shown here is derived from an EMBL/GenBank/DDBJ whole genome shotgun (WGS) entry which is preliminary data.</text>
</comment>
<dbReference type="Proteomes" id="UP001497382">
    <property type="component" value="Unassembled WGS sequence"/>
</dbReference>
<accession>A0AAV2AZF3</accession>